<dbReference type="InterPro" id="IPR009874">
    <property type="entry name" value="DUF1428"/>
</dbReference>
<name>A0A0D5LUW6_MAREN</name>
<dbReference type="SUPFAM" id="SSF54909">
    <property type="entry name" value="Dimeric alpha+beta barrel"/>
    <property type="match status" value="1"/>
</dbReference>
<dbReference type="PIRSF" id="PIRSF007028">
    <property type="entry name" value="UCP007028"/>
    <property type="match status" value="1"/>
</dbReference>
<gene>
    <name evidence="1" type="ORF">TM49_20770</name>
</gene>
<evidence type="ECO:0000313" key="2">
    <source>
        <dbReference type="Proteomes" id="UP000032611"/>
    </source>
</evidence>
<reference evidence="1 2" key="1">
    <citation type="journal article" date="2015" name="Genome Announc.">
        <title>Complete genome sequence of Martelella endophytica YC6887, which has antifungal activity associated with a halophyte.</title>
        <authorList>
            <person name="Khan A."/>
            <person name="Khan H."/>
            <person name="Chung E.J."/>
            <person name="Hossain M.T."/>
            <person name="Chung Y.R."/>
        </authorList>
    </citation>
    <scope>NUCLEOTIDE SEQUENCE [LARGE SCALE GENOMIC DNA]</scope>
    <source>
        <strain evidence="1">YC6887</strain>
    </source>
</reference>
<protein>
    <submittedName>
        <fullName evidence="1">RNA signal recognition particle 4.5S RNA</fullName>
    </submittedName>
</protein>
<dbReference type="STRING" id="1486262.TM49_20770"/>
<dbReference type="Pfam" id="PF07237">
    <property type="entry name" value="DUF1428"/>
    <property type="match status" value="1"/>
</dbReference>
<dbReference type="InterPro" id="IPR011008">
    <property type="entry name" value="Dimeric_a/b-barrel"/>
</dbReference>
<keyword evidence="2" id="KW-1185">Reference proteome</keyword>
<dbReference type="EMBL" id="CP010803">
    <property type="protein sequence ID" value="AJY47557.1"/>
    <property type="molecule type" value="Genomic_DNA"/>
</dbReference>
<dbReference type="RefSeq" id="WP_045684037.1">
    <property type="nucleotide sequence ID" value="NZ_CP010803.1"/>
</dbReference>
<accession>A0A0D5LUW6</accession>
<dbReference type="AlphaFoldDB" id="A0A0D5LUW6"/>
<proteinExistence type="predicted"/>
<dbReference type="OrthoDB" id="9792392at2"/>
<dbReference type="Proteomes" id="UP000032611">
    <property type="component" value="Chromosome"/>
</dbReference>
<sequence length="118" mass="13151">MAYVDGFLVAVPTENKQAYVELCAKAAKKFKELGAIDYVECWGEDVPEGAVTSFPMAVKREADETVVFSWVIWPDKDARNKAWEAMMKDEDMPGPADMPFDGKRMIYGGFSPIFGLDA</sequence>
<dbReference type="KEGG" id="mey:TM49_20770"/>
<organism evidence="1 2">
    <name type="scientific">Martelella endophytica</name>
    <dbReference type="NCBI Taxonomy" id="1486262"/>
    <lineage>
        <taxon>Bacteria</taxon>
        <taxon>Pseudomonadati</taxon>
        <taxon>Pseudomonadota</taxon>
        <taxon>Alphaproteobacteria</taxon>
        <taxon>Hyphomicrobiales</taxon>
        <taxon>Aurantimonadaceae</taxon>
        <taxon>Martelella</taxon>
    </lineage>
</organism>
<dbReference type="PATRIC" id="fig|1486262.3.peg.4293"/>
<dbReference type="HOGENOM" id="CLU_136844_0_0_5"/>
<evidence type="ECO:0000313" key="1">
    <source>
        <dbReference type="EMBL" id="AJY47557.1"/>
    </source>
</evidence>
<dbReference type="Gene3D" id="3.30.70.100">
    <property type="match status" value="1"/>
</dbReference>